<name>A0AAD3Y8Y9_NEPGR</name>
<dbReference type="Proteomes" id="UP001279734">
    <property type="component" value="Unassembled WGS sequence"/>
</dbReference>
<sequence>MMPISVCFAILRSKNIEAPVCIKYTQIVPIVYKSIHRRGGIVLLALLQRYQVIATNFLQVVASKKNRTQLWAHPSPSYRIIPIAESVEAIRHYRCGNSIKINANSVPPISQPLSSPDPSPPTIKEYGGAAFTSRRNGNRSSNAILLTRMSLYHNGSNVTLGLRMLQSR</sequence>
<accession>A0AAD3Y8Y9</accession>
<organism evidence="1 2">
    <name type="scientific">Nepenthes gracilis</name>
    <name type="common">Slender pitcher plant</name>
    <dbReference type="NCBI Taxonomy" id="150966"/>
    <lineage>
        <taxon>Eukaryota</taxon>
        <taxon>Viridiplantae</taxon>
        <taxon>Streptophyta</taxon>
        <taxon>Embryophyta</taxon>
        <taxon>Tracheophyta</taxon>
        <taxon>Spermatophyta</taxon>
        <taxon>Magnoliopsida</taxon>
        <taxon>eudicotyledons</taxon>
        <taxon>Gunneridae</taxon>
        <taxon>Pentapetalae</taxon>
        <taxon>Caryophyllales</taxon>
        <taxon>Nepenthaceae</taxon>
        <taxon>Nepenthes</taxon>
    </lineage>
</organism>
<proteinExistence type="predicted"/>
<comment type="caution">
    <text evidence="1">The sequence shown here is derived from an EMBL/GenBank/DDBJ whole genome shotgun (WGS) entry which is preliminary data.</text>
</comment>
<protein>
    <submittedName>
        <fullName evidence="1">Uncharacterized protein</fullName>
    </submittedName>
</protein>
<dbReference type="AlphaFoldDB" id="A0AAD3Y8Y9"/>
<keyword evidence="2" id="KW-1185">Reference proteome</keyword>
<dbReference type="EMBL" id="BSYO01000040">
    <property type="protein sequence ID" value="GMH31576.1"/>
    <property type="molecule type" value="Genomic_DNA"/>
</dbReference>
<gene>
    <name evidence="1" type="ORF">Nepgr_033420</name>
</gene>
<evidence type="ECO:0000313" key="2">
    <source>
        <dbReference type="Proteomes" id="UP001279734"/>
    </source>
</evidence>
<reference evidence="1" key="1">
    <citation type="submission" date="2023-05" db="EMBL/GenBank/DDBJ databases">
        <title>Nepenthes gracilis genome sequencing.</title>
        <authorList>
            <person name="Fukushima K."/>
        </authorList>
    </citation>
    <scope>NUCLEOTIDE SEQUENCE</scope>
    <source>
        <strain evidence="1">SING2019-196</strain>
    </source>
</reference>
<evidence type="ECO:0000313" key="1">
    <source>
        <dbReference type="EMBL" id="GMH31576.1"/>
    </source>
</evidence>